<accession>A0A654DPS7</accession>
<evidence type="ECO:0000259" key="1">
    <source>
        <dbReference type="PROSITE" id="PS51186"/>
    </source>
</evidence>
<evidence type="ECO:0000313" key="2">
    <source>
        <dbReference type="EMBL" id="SPZ93121.1"/>
    </source>
</evidence>
<feature type="domain" description="N-acetyltransferase" evidence="1">
    <location>
        <begin position="2"/>
        <end position="158"/>
    </location>
</feature>
<gene>
    <name evidence="2" type="ORF">NCTC11343_05058</name>
    <name evidence="3" type="ORF">SPHINGO8BC_90163</name>
</gene>
<sequence length="170" mass="19717">MITLLPFERSDFPLFKSWIGSAEELLQFAGPYFSFPLSDQQLEQYIQNPKRRAFKITDTTTTETIGHCELNFERDIPRLCRILIAKSSERNKGYGKSTINALLKLLFIEGNYDIADLNVYDWNYNAIRCYETVGFRINENIISTVAIGDETWKSLNMQINKSTWKANLAR</sequence>
<dbReference type="PROSITE" id="PS51186">
    <property type="entry name" value="GNAT"/>
    <property type="match status" value="1"/>
</dbReference>
<dbReference type="Proteomes" id="UP000432350">
    <property type="component" value="Unassembled WGS sequence"/>
</dbReference>
<proteinExistence type="predicted"/>
<evidence type="ECO:0000313" key="3">
    <source>
        <dbReference type="EMBL" id="VXD07959.1"/>
    </source>
</evidence>
<name>A0A2X2JMD3_SPHMU</name>
<dbReference type="Proteomes" id="UP000251241">
    <property type="component" value="Unassembled WGS sequence"/>
</dbReference>
<dbReference type="EMBL" id="UAUU01000011">
    <property type="protein sequence ID" value="SPZ93121.1"/>
    <property type="molecule type" value="Genomic_DNA"/>
</dbReference>
<organism evidence="2 4">
    <name type="scientific">Sphingobacterium multivorum</name>
    <dbReference type="NCBI Taxonomy" id="28454"/>
    <lineage>
        <taxon>Bacteria</taxon>
        <taxon>Pseudomonadati</taxon>
        <taxon>Bacteroidota</taxon>
        <taxon>Sphingobacteriia</taxon>
        <taxon>Sphingobacteriales</taxon>
        <taxon>Sphingobacteriaceae</taxon>
        <taxon>Sphingobacterium</taxon>
    </lineage>
</organism>
<reference evidence="2 4" key="1">
    <citation type="submission" date="2018-06" db="EMBL/GenBank/DDBJ databases">
        <authorList>
            <consortium name="Pathogen Informatics"/>
            <person name="Doyle S."/>
        </authorList>
    </citation>
    <scope>NUCLEOTIDE SEQUENCE [LARGE SCALE GENOMIC DNA]</scope>
    <source>
        <strain evidence="2 4">NCTC11343</strain>
    </source>
</reference>
<dbReference type="PANTHER" id="PTHR43415">
    <property type="entry name" value="SPERMIDINE N(1)-ACETYLTRANSFERASE"/>
    <property type="match status" value="1"/>
</dbReference>
<reference evidence="3 5" key="2">
    <citation type="submission" date="2019-10" db="EMBL/GenBank/DDBJ databases">
        <authorList>
            <person name="Karimi E."/>
        </authorList>
    </citation>
    <scope>NUCLEOTIDE SEQUENCE [LARGE SCALE GENOMIC DNA]</scope>
    <source>
        <strain evidence="3">Sphingobacterium sp. 8BC</strain>
    </source>
</reference>
<dbReference type="Gene3D" id="3.40.630.30">
    <property type="match status" value="1"/>
</dbReference>
<dbReference type="EMBL" id="CABWMV010000028">
    <property type="protein sequence ID" value="VXD07959.1"/>
    <property type="molecule type" value="Genomic_DNA"/>
</dbReference>
<dbReference type="InterPro" id="IPR016181">
    <property type="entry name" value="Acyl_CoA_acyltransferase"/>
</dbReference>
<dbReference type="RefSeq" id="WP_070565577.1">
    <property type="nucleotide sequence ID" value="NZ_CP068086.1"/>
</dbReference>
<dbReference type="SUPFAM" id="SSF55729">
    <property type="entry name" value="Acyl-CoA N-acyltransferases (Nat)"/>
    <property type="match status" value="1"/>
</dbReference>
<accession>A0A2X2JMD3</accession>
<protein>
    <recommendedName>
        <fullName evidence="1">N-acetyltransferase domain-containing protein</fullName>
    </recommendedName>
</protein>
<dbReference type="GeneID" id="97179917"/>
<dbReference type="PANTHER" id="PTHR43415:SF5">
    <property type="entry name" value="ACETYLTRANSFERASE"/>
    <property type="match status" value="1"/>
</dbReference>
<dbReference type="GO" id="GO:0016747">
    <property type="term" value="F:acyltransferase activity, transferring groups other than amino-acyl groups"/>
    <property type="evidence" value="ECO:0007669"/>
    <property type="project" value="InterPro"/>
</dbReference>
<dbReference type="Pfam" id="PF13302">
    <property type="entry name" value="Acetyltransf_3"/>
    <property type="match status" value="1"/>
</dbReference>
<dbReference type="InterPro" id="IPR000182">
    <property type="entry name" value="GNAT_dom"/>
</dbReference>
<dbReference type="AlphaFoldDB" id="A0A2X2JMD3"/>
<evidence type="ECO:0000313" key="4">
    <source>
        <dbReference type="Proteomes" id="UP000251241"/>
    </source>
</evidence>
<evidence type="ECO:0000313" key="5">
    <source>
        <dbReference type="Proteomes" id="UP000432350"/>
    </source>
</evidence>